<keyword evidence="3" id="KW-1185">Reference proteome</keyword>
<reference evidence="2 3" key="1">
    <citation type="submission" date="2023-06" db="EMBL/GenBank/DDBJ databases">
        <title>Draft Genome Sequences of lactic acid bacteria strains isolated from fermented milk products.</title>
        <authorList>
            <person name="Elcheninov A.G."/>
            <person name="Klyukina A."/>
            <person name="Zayulina K.S."/>
            <person name="Gavirova L.A."/>
            <person name="Shcherbakova P.A."/>
            <person name="Shestakov A.I."/>
            <person name="Kublanov I.V."/>
            <person name="Kochetkova T.V."/>
        </authorList>
    </citation>
    <scope>NUCLEOTIDE SEQUENCE [LARGE SCALE GENOMIC DNA]</scope>
    <source>
        <strain evidence="2 3">TOM.81</strain>
    </source>
</reference>
<evidence type="ECO:0000313" key="3">
    <source>
        <dbReference type="Proteomes" id="UP001242903"/>
    </source>
</evidence>
<comment type="caution">
    <text evidence="2">The sequence shown here is derived from an EMBL/GenBank/DDBJ whole genome shotgun (WGS) entry which is preliminary data.</text>
</comment>
<organism evidence="2 3">
    <name type="scientific">Leuconostoc falkenbergense</name>
    <dbReference type="NCBI Taxonomy" id="2766470"/>
    <lineage>
        <taxon>Bacteria</taxon>
        <taxon>Bacillati</taxon>
        <taxon>Bacillota</taxon>
        <taxon>Bacilli</taxon>
        <taxon>Lactobacillales</taxon>
        <taxon>Lactobacillaceae</taxon>
        <taxon>Leuconostoc</taxon>
    </lineage>
</organism>
<dbReference type="Proteomes" id="UP001242903">
    <property type="component" value="Unassembled WGS sequence"/>
</dbReference>
<feature type="transmembrane region" description="Helical" evidence="1">
    <location>
        <begin position="7"/>
        <end position="28"/>
    </location>
</feature>
<accession>A0ABT7RZ98</accession>
<keyword evidence="1" id="KW-0472">Membrane</keyword>
<evidence type="ECO:0000256" key="1">
    <source>
        <dbReference type="SAM" id="Phobius"/>
    </source>
</evidence>
<feature type="transmembrane region" description="Helical" evidence="1">
    <location>
        <begin position="34"/>
        <end position="55"/>
    </location>
</feature>
<proteinExistence type="predicted"/>
<dbReference type="RefSeq" id="WP_289456437.1">
    <property type="nucleotide sequence ID" value="NZ_JAUCAQ010000012.1"/>
</dbReference>
<keyword evidence="1" id="KW-1133">Transmembrane helix</keyword>
<keyword evidence="1" id="KW-0812">Transmembrane</keyword>
<dbReference type="EMBL" id="JAUCAQ010000012">
    <property type="protein sequence ID" value="MDM7646640.1"/>
    <property type="molecule type" value="Genomic_DNA"/>
</dbReference>
<evidence type="ECO:0000313" key="2">
    <source>
        <dbReference type="EMBL" id="MDM7646640.1"/>
    </source>
</evidence>
<protein>
    <submittedName>
        <fullName evidence="2">Uncharacterized protein</fullName>
    </submittedName>
</protein>
<sequence>MKKLAWSIIFIGLIIVVSGLTALTIMFTDEMLHVYLVGGLAVIIMGILYSIAWAIDEVRK</sequence>
<name>A0ABT7RZ98_9LACO</name>
<gene>
    <name evidence="2" type="ORF">QUE93_06380</name>
</gene>